<dbReference type="Proteomes" id="UP001165121">
    <property type="component" value="Unassembled WGS sequence"/>
</dbReference>
<dbReference type="EMBL" id="BSXT01006781">
    <property type="protein sequence ID" value="GMF63042.1"/>
    <property type="molecule type" value="Genomic_DNA"/>
</dbReference>
<dbReference type="PANTHER" id="PTHR31569:SF4">
    <property type="entry name" value="SWIM-TYPE DOMAIN-CONTAINING PROTEIN"/>
    <property type="match status" value="1"/>
</dbReference>
<sequence length="273" mass="31205">MQHLASVGYTSPSASSVSVDDALASVGHENPPVGHQTGSVGNEVGSVGNDLLTNSVVGDERCVQHPFVAYFLKNWDNCRELWCAYKRQNTVTLVNNTNNRLEASWKQLKEWVDSFMAVDECIASIMYYQSLQERRVLDEVYKNVNVETVGYDDEMNLVANLVSEHACELIYGQYLYARDHAAYDFYEGCPGVYSVKSTRVDDDALDEPNEKYSVTKRDWICSCLFMTTRLLPCRHVFFLRRSLKKETVIPTQLLNRRWLISSVRSAIEFQMHD</sequence>
<reference evidence="3" key="1">
    <citation type="submission" date="2023-04" db="EMBL/GenBank/DDBJ databases">
        <title>Phytophthora fragariaefolia NBRC 109709.</title>
        <authorList>
            <person name="Ichikawa N."/>
            <person name="Sato H."/>
            <person name="Tonouchi N."/>
        </authorList>
    </citation>
    <scope>NUCLEOTIDE SEQUENCE</scope>
    <source>
        <strain evidence="3">NBRC 109709</strain>
    </source>
</reference>
<dbReference type="PROSITE" id="PS50966">
    <property type="entry name" value="ZF_SWIM"/>
    <property type="match status" value="1"/>
</dbReference>
<dbReference type="GO" id="GO:0008270">
    <property type="term" value="F:zinc ion binding"/>
    <property type="evidence" value="ECO:0007669"/>
    <property type="project" value="UniProtKB-KW"/>
</dbReference>
<gene>
    <name evidence="3" type="ORF">Pfra01_002752100</name>
</gene>
<accession>A0A9W7D7D3</accession>
<keyword evidence="1" id="KW-0479">Metal-binding</keyword>
<dbReference type="InterPro" id="IPR007527">
    <property type="entry name" value="Znf_SWIM"/>
</dbReference>
<evidence type="ECO:0000313" key="4">
    <source>
        <dbReference type="Proteomes" id="UP001165121"/>
    </source>
</evidence>
<evidence type="ECO:0000313" key="3">
    <source>
        <dbReference type="EMBL" id="GMF63042.1"/>
    </source>
</evidence>
<evidence type="ECO:0000259" key="2">
    <source>
        <dbReference type="PROSITE" id="PS50966"/>
    </source>
</evidence>
<comment type="caution">
    <text evidence="3">The sequence shown here is derived from an EMBL/GenBank/DDBJ whole genome shotgun (WGS) entry which is preliminary data.</text>
</comment>
<name>A0A9W7D7D3_9STRA</name>
<keyword evidence="1" id="KW-0862">Zinc</keyword>
<evidence type="ECO:0000256" key="1">
    <source>
        <dbReference type="PROSITE-ProRule" id="PRU00325"/>
    </source>
</evidence>
<keyword evidence="4" id="KW-1185">Reference proteome</keyword>
<organism evidence="3 4">
    <name type="scientific">Phytophthora fragariaefolia</name>
    <dbReference type="NCBI Taxonomy" id="1490495"/>
    <lineage>
        <taxon>Eukaryota</taxon>
        <taxon>Sar</taxon>
        <taxon>Stramenopiles</taxon>
        <taxon>Oomycota</taxon>
        <taxon>Peronosporomycetes</taxon>
        <taxon>Peronosporales</taxon>
        <taxon>Peronosporaceae</taxon>
        <taxon>Phytophthora</taxon>
    </lineage>
</organism>
<dbReference type="AlphaFoldDB" id="A0A9W7D7D3"/>
<dbReference type="OrthoDB" id="118453at2759"/>
<dbReference type="PANTHER" id="PTHR31569">
    <property type="entry name" value="SWIM-TYPE DOMAIN-CONTAINING PROTEIN"/>
    <property type="match status" value="1"/>
</dbReference>
<keyword evidence="1" id="KW-0863">Zinc-finger</keyword>
<proteinExistence type="predicted"/>
<feature type="domain" description="SWIM-type" evidence="2">
    <location>
        <begin position="212"/>
        <end position="244"/>
    </location>
</feature>
<dbReference type="InterPro" id="IPR052579">
    <property type="entry name" value="Zinc_finger_SWIM"/>
</dbReference>
<protein>
    <submittedName>
        <fullName evidence="3">Unnamed protein product</fullName>
    </submittedName>
</protein>